<reference evidence="2 3" key="1">
    <citation type="submission" date="2018-03" db="EMBL/GenBank/DDBJ databases">
        <title>Genomic Encyclopedia of Archaeal and Bacterial Type Strains, Phase II (KMG-II): from individual species to whole genera.</title>
        <authorList>
            <person name="Goeker M."/>
        </authorList>
    </citation>
    <scope>NUCLEOTIDE SEQUENCE [LARGE SCALE GENOMIC DNA]</scope>
    <source>
        <strain evidence="2 3">DSM 45601</strain>
    </source>
</reference>
<protein>
    <recommendedName>
        <fullName evidence="4">VUT family protein</fullName>
    </recommendedName>
</protein>
<accession>A0A2T0PP63</accession>
<feature type="transmembrane region" description="Helical" evidence="1">
    <location>
        <begin position="110"/>
        <end position="132"/>
    </location>
</feature>
<keyword evidence="1" id="KW-1133">Transmembrane helix</keyword>
<proteinExistence type="predicted"/>
<evidence type="ECO:0000256" key="1">
    <source>
        <dbReference type="SAM" id="Phobius"/>
    </source>
</evidence>
<feature type="transmembrane region" description="Helical" evidence="1">
    <location>
        <begin position="87"/>
        <end position="103"/>
    </location>
</feature>
<feature type="transmembrane region" description="Helical" evidence="1">
    <location>
        <begin position="62"/>
        <end position="81"/>
    </location>
</feature>
<name>A0A2T0PP63_9ACTN</name>
<dbReference type="Pfam" id="PF02592">
    <property type="entry name" value="Vut_1"/>
    <property type="match status" value="1"/>
</dbReference>
<dbReference type="RefSeq" id="WP_245930551.1">
    <property type="nucleotide sequence ID" value="NZ_PVZC01000018.1"/>
</dbReference>
<dbReference type="AlphaFoldDB" id="A0A2T0PP63"/>
<keyword evidence="1" id="KW-0812">Transmembrane</keyword>
<evidence type="ECO:0008006" key="4">
    <source>
        <dbReference type="Google" id="ProtNLM"/>
    </source>
</evidence>
<feature type="transmembrane region" description="Helical" evidence="1">
    <location>
        <begin position="138"/>
        <end position="159"/>
    </location>
</feature>
<evidence type="ECO:0000313" key="2">
    <source>
        <dbReference type="EMBL" id="PRX90667.1"/>
    </source>
</evidence>
<sequence length="173" mass="18071">MTTRTVLLAAGYMATIPAANLLITHIGPLPVGFGLMAPAGVYMAALALVLRDLLQEAAGWRWSLVAVLAGTALSVFVSPALALASGAAFLLSELADLAVYTPLRQRGMVVAVFASGVVGLVVDSLVFLWLAFGSLDFLAGQVLGKTWMTLAAIVLLLLIRLVRLVRTRPAVAS</sequence>
<keyword evidence="3" id="KW-1185">Reference proteome</keyword>
<evidence type="ECO:0000313" key="3">
    <source>
        <dbReference type="Proteomes" id="UP000237846"/>
    </source>
</evidence>
<keyword evidence="1" id="KW-0472">Membrane</keyword>
<dbReference type="Proteomes" id="UP000237846">
    <property type="component" value="Unassembled WGS sequence"/>
</dbReference>
<dbReference type="InterPro" id="IPR003744">
    <property type="entry name" value="YhhQ"/>
</dbReference>
<comment type="caution">
    <text evidence="2">The sequence shown here is derived from an EMBL/GenBank/DDBJ whole genome shotgun (WGS) entry which is preliminary data.</text>
</comment>
<gene>
    <name evidence="2" type="ORF">CLV72_1185</name>
</gene>
<feature type="transmembrane region" description="Helical" evidence="1">
    <location>
        <begin position="31"/>
        <end position="50"/>
    </location>
</feature>
<dbReference type="EMBL" id="PVZC01000018">
    <property type="protein sequence ID" value="PRX90667.1"/>
    <property type="molecule type" value="Genomic_DNA"/>
</dbReference>
<organism evidence="2 3">
    <name type="scientific">Allonocardiopsis opalescens</name>
    <dbReference type="NCBI Taxonomy" id="1144618"/>
    <lineage>
        <taxon>Bacteria</taxon>
        <taxon>Bacillati</taxon>
        <taxon>Actinomycetota</taxon>
        <taxon>Actinomycetes</taxon>
        <taxon>Streptosporangiales</taxon>
        <taxon>Allonocardiopsis</taxon>
    </lineage>
</organism>